<protein>
    <submittedName>
        <fullName evidence="2">Uncharacterized protein</fullName>
    </submittedName>
</protein>
<feature type="region of interest" description="Disordered" evidence="1">
    <location>
        <begin position="1"/>
        <end position="32"/>
    </location>
</feature>
<gene>
    <name evidence="2" type="ORF">G2W53_027178</name>
</gene>
<dbReference type="AlphaFoldDB" id="A0A834TGL7"/>
<evidence type="ECO:0000256" key="1">
    <source>
        <dbReference type="SAM" id="MobiDB-lite"/>
    </source>
</evidence>
<dbReference type="EMBL" id="JAAIUW010000008">
    <property type="protein sequence ID" value="KAF7821723.1"/>
    <property type="molecule type" value="Genomic_DNA"/>
</dbReference>
<organism evidence="2 3">
    <name type="scientific">Senna tora</name>
    <dbReference type="NCBI Taxonomy" id="362788"/>
    <lineage>
        <taxon>Eukaryota</taxon>
        <taxon>Viridiplantae</taxon>
        <taxon>Streptophyta</taxon>
        <taxon>Embryophyta</taxon>
        <taxon>Tracheophyta</taxon>
        <taxon>Spermatophyta</taxon>
        <taxon>Magnoliopsida</taxon>
        <taxon>eudicotyledons</taxon>
        <taxon>Gunneridae</taxon>
        <taxon>Pentapetalae</taxon>
        <taxon>rosids</taxon>
        <taxon>fabids</taxon>
        <taxon>Fabales</taxon>
        <taxon>Fabaceae</taxon>
        <taxon>Caesalpinioideae</taxon>
        <taxon>Cassia clade</taxon>
        <taxon>Senna</taxon>
    </lineage>
</organism>
<evidence type="ECO:0000313" key="2">
    <source>
        <dbReference type="EMBL" id="KAF7821723.1"/>
    </source>
</evidence>
<sequence length="32" mass="3607">MPKSENATGRDTLEEGKMPRLKLTEASFKDLL</sequence>
<accession>A0A834TGL7</accession>
<reference evidence="2" key="1">
    <citation type="submission" date="2020-09" db="EMBL/GenBank/DDBJ databases">
        <title>Genome-Enabled Discovery of Anthraquinone Biosynthesis in Senna tora.</title>
        <authorList>
            <person name="Kang S.-H."/>
            <person name="Pandey R.P."/>
            <person name="Lee C.-M."/>
            <person name="Sim J.-S."/>
            <person name="Jeong J.-T."/>
            <person name="Choi B.-S."/>
            <person name="Jung M."/>
            <person name="Ginzburg D."/>
            <person name="Zhao K."/>
            <person name="Won S.Y."/>
            <person name="Oh T.-J."/>
            <person name="Yu Y."/>
            <person name="Kim N.-H."/>
            <person name="Lee O.R."/>
            <person name="Lee T.-H."/>
            <person name="Bashyal P."/>
            <person name="Kim T.-S."/>
            <person name="Lee W.-H."/>
            <person name="Kawkins C."/>
            <person name="Kim C.-K."/>
            <person name="Kim J.S."/>
            <person name="Ahn B.O."/>
            <person name="Rhee S.Y."/>
            <person name="Sohng J.K."/>
        </authorList>
    </citation>
    <scope>NUCLEOTIDE SEQUENCE</scope>
    <source>
        <tissue evidence="2">Leaf</tissue>
    </source>
</reference>
<evidence type="ECO:0000313" key="3">
    <source>
        <dbReference type="Proteomes" id="UP000634136"/>
    </source>
</evidence>
<proteinExistence type="predicted"/>
<comment type="caution">
    <text evidence="2">The sequence shown here is derived from an EMBL/GenBank/DDBJ whole genome shotgun (WGS) entry which is preliminary data.</text>
</comment>
<name>A0A834TGL7_9FABA</name>
<keyword evidence="3" id="KW-1185">Reference proteome</keyword>
<dbReference type="Proteomes" id="UP000634136">
    <property type="component" value="Unassembled WGS sequence"/>
</dbReference>